<dbReference type="InterPro" id="IPR043129">
    <property type="entry name" value="ATPase_NBD"/>
</dbReference>
<proteinExistence type="inferred from homology"/>
<comment type="caution">
    <text evidence="2">The sequence shown here is derived from an EMBL/GenBank/DDBJ whole genome shotgun (WGS) entry which is preliminary data.</text>
</comment>
<dbReference type="InterPro" id="IPR000600">
    <property type="entry name" value="ROK"/>
</dbReference>
<evidence type="ECO:0000313" key="3">
    <source>
        <dbReference type="Proteomes" id="UP001556631"/>
    </source>
</evidence>
<dbReference type="PANTHER" id="PTHR18964:SF149">
    <property type="entry name" value="BIFUNCTIONAL UDP-N-ACETYLGLUCOSAMINE 2-EPIMERASE_N-ACETYLMANNOSAMINE KINASE"/>
    <property type="match status" value="1"/>
</dbReference>
<dbReference type="Pfam" id="PF00480">
    <property type="entry name" value="ROK"/>
    <property type="match status" value="1"/>
</dbReference>
<dbReference type="SUPFAM" id="SSF53067">
    <property type="entry name" value="Actin-like ATPase domain"/>
    <property type="match status" value="1"/>
</dbReference>
<reference evidence="2 3" key="1">
    <citation type="submission" date="2024-07" db="EMBL/GenBank/DDBJ databases">
        <authorList>
            <person name="Lee S."/>
            <person name="Kang M."/>
        </authorList>
    </citation>
    <scope>NUCLEOTIDE SEQUENCE [LARGE SCALE GENOMIC DNA]</scope>
    <source>
        <strain evidence="2 3">DS6</strain>
    </source>
</reference>
<sequence>MTAPVDVGLDIGGSKILGVAVTADGDVLARERVATALGPDGVARGAAAVVEALRARTGRQVSAPIGVGIPGIVDPRRGTVKHAVNLGLHGEWYPLADLLADRLGVPVVVENDVNAATLGARLVEGVADLVYLGLGTGLAAGVVLDGRLRRGIAGAAGEVGHLPLGGFGVERERCQCGQHGCLELVASGRALERAWPVEEGHAAAAVFAASAAGDARAVAVRDRFAAGVAAGVRVLGLAVDPRLVVLGGGVAQVGEPLLTAVGAALRAQAAESPFLASLDLAARLRLVPPDRPVAALGAARLGRTPR</sequence>
<evidence type="ECO:0000256" key="1">
    <source>
        <dbReference type="ARBA" id="ARBA00006479"/>
    </source>
</evidence>
<evidence type="ECO:0000313" key="2">
    <source>
        <dbReference type="EMBL" id="MEX0426003.1"/>
    </source>
</evidence>
<dbReference type="RefSeq" id="WP_367990531.1">
    <property type="nucleotide sequence ID" value="NZ_JBFPJR010000001.1"/>
</dbReference>
<accession>A0ABV3SVC2</accession>
<protein>
    <submittedName>
        <fullName evidence="2">ROK family protein</fullName>
    </submittedName>
</protein>
<dbReference type="EMBL" id="JBFPJR010000001">
    <property type="protein sequence ID" value="MEX0426003.1"/>
    <property type="molecule type" value="Genomic_DNA"/>
</dbReference>
<dbReference type="Gene3D" id="3.30.420.40">
    <property type="match status" value="2"/>
</dbReference>
<organism evidence="2 3">
    <name type="scientific">Nocardioides eburneus</name>
    <dbReference type="NCBI Taxonomy" id="3231482"/>
    <lineage>
        <taxon>Bacteria</taxon>
        <taxon>Bacillati</taxon>
        <taxon>Actinomycetota</taxon>
        <taxon>Actinomycetes</taxon>
        <taxon>Propionibacteriales</taxon>
        <taxon>Nocardioidaceae</taxon>
        <taxon>Nocardioides</taxon>
    </lineage>
</organism>
<name>A0ABV3SVC2_9ACTN</name>
<gene>
    <name evidence="2" type="ORF">AB3X52_00100</name>
</gene>
<dbReference type="Proteomes" id="UP001556631">
    <property type="component" value="Unassembled WGS sequence"/>
</dbReference>
<keyword evidence="3" id="KW-1185">Reference proteome</keyword>
<dbReference type="PANTHER" id="PTHR18964">
    <property type="entry name" value="ROK (REPRESSOR, ORF, KINASE) FAMILY"/>
    <property type="match status" value="1"/>
</dbReference>
<comment type="similarity">
    <text evidence="1">Belongs to the ROK (NagC/XylR) family.</text>
</comment>